<dbReference type="Gene3D" id="1.10.510.10">
    <property type="entry name" value="Transferase(Phosphotransferase) domain 1"/>
    <property type="match status" value="1"/>
</dbReference>
<dbReference type="EMBL" id="CM008962">
    <property type="protein sequence ID" value="PNW88681.1"/>
    <property type="molecule type" value="Genomic_DNA"/>
</dbReference>
<dbReference type="GO" id="GO:0005524">
    <property type="term" value="F:ATP binding"/>
    <property type="evidence" value="ECO:0007669"/>
    <property type="project" value="UniProtKB-KW"/>
</dbReference>
<feature type="compositionally biased region" description="Low complexity" evidence="9">
    <location>
        <begin position="684"/>
        <end position="701"/>
    </location>
</feature>
<dbReference type="InParanoid" id="A0A2K3E7B5"/>
<dbReference type="Proteomes" id="UP000006906">
    <property type="component" value="Chromosome 1"/>
</dbReference>
<accession>A0A2K3E7B5</accession>
<evidence type="ECO:0000259" key="10">
    <source>
        <dbReference type="PROSITE" id="PS50011"/>
    </source>
</evidence>
<feature type="compositionally biased region" description="Pro residues" evidence="9">
    <location>
        <begin position="671"/>
        <end position="683"/>
    </location>
</feature>
<dbReference type="PaxDb" id="3055-EDP09881"/>
<dbReference type="PANTHER" id="PTHR13902">
    <property type="entry name" value="SERINE/THREONINE-PROTEIN KINASE WNK WITH NO LYSINE -RELATED"/>
    <property type="match status" value="1"/>
</dbReference>
<dbReference type="OrthoDB" id="4062651at2759"/>
<evidence type="ECO:0000256" key="2">
    <source>
        <dbReference type="ARBA" id="ARBA00022527"/>
    </source>
</evidence>
<feature type="compositionally biased region" description="Low complexity" evidence="9">
    <location>
        <begin position="765"/>
        <end position="778"/>
    </location>
</feature>
<evidence type="ECO:0000256" key="5">
    <source>
        <dbReference type="ARBA" id="ARBA00022777"/>
    </source>
</evidence>
<feature type="region of interest" description="Disordered" evidence="9">
    <location>
        <begin position="650"/>
        <end position="724"/>
    </location>
</feature>
<dbReference type="InterPro" id="IPR011009">
    <property type="entry name" value="Kinase-like_dom_sf"/>
</dbReference>
<dbReference type="KEGG" id="cre:CHLRE_01g040200v5"/>
<comment type="catalytic activity">
    <reaction evidence="7">
        <text>L-threonyl-[protein] + ATP = O-phospho-L-threonyl-[protein] + ADP + H(+)</text>
        <dbReference type="Rhea" id="RHEA:46608"/>
        <dbReference type="Rhea" id="RHEA-COMP:11060"/>
        <dbReference type="Rhea" id="RHEA-COMP:11605"/>
        <dbReference type="ChEBI" id="CHEBI:15378"/>
        <dbReference type="ChEBI" id="CHEBI:30013"/>
        <dbReference type="ChEBI" id="CHEBI:30616"/>
        <dbReference type="ChEBI" id="CHEBI:61977"/>
        <dbReference type="ChEBI" id="CHEBI:456216"/>
        <dbReference type="EC" id="2.7.11.1"/>
    </reaction>
</comment>
<organism evidence="11 12">
    <name type="scientific">Chlamydomonas reinhardtii</name>
    <name type="common">Chlamydomonas smithii</name>
    <dbReference type="NCBI Taxonomy" id="3055"/>
    <lineage>
        <taxon>Eukaryota</taxon>
        <taxon>Viridiplantae</taxon>
        <taxon>Chlorophyta</taxon>
        <taxon>core chlorophytes</taxon>
        <taxon>Chlorophyceae</taxon>
        <taxon>CS clade</taxon>
        <taxon>Chlamydomonadales</taxon>
        <taxon>Chlamydomonadaceae</taxon>
        <taxon>Chlamydomonas</taxon>
    </lineage>
</organism>
<dbReference type="GO" id="GO:0004674">
    <property type="term" value="F:protein serine/threonine kinase activity"/>
    <property type="evidence" value="ECO:0000318"/>
    <property type="project" value="GO_Central"/>
</dbReference>
<keyword evidence="2" id="KW-0723">Serine/threonine-protein kinase</keyword>
<dbReference type="FunFam" id="3.30.200.20:FF:000075">
    <property type="entry name" value="Probable serine/threonine-protein kinase WNK1"/>
    <property type="match status" value="1"/>
</dbReference>
<keyword evidence="6" id="KW-0067">ATP-binding</keyword>
<dbReference type="AlphaFoldDB" id="A0A2K3E7B5"/>
<keyword evidence="5" id="KW-0418">Kinase</keyword>
<comment type="catalytic activity">
    <reaction evidence="8">
        <text>L-seryl-[protein] + ATP = O-phospho-L-seryl-[protein] + ADP + H(+)</text>
        <dbReference type="Rhea" id="RHEA:17989"/>
        <dbReference type="Rhea" id="RHEA-COMP:9863"/>
        <dbReference type="Rhea" id="RHEA-COMP:11604"/>
        <dbReference type="ChEBI" id="CHEBI:15378"/>
        <dbReference type="ChEBI" id="CHEBI:29999"/>
        <dbReference type="ChEBI" id="CHEBI:30616"/>
        <dbReference type="ChEBI" id="CHEBI:83421"/>
        <dbReference type="ChEBI" id="CHEBI:456216"/>
        <dbReference type="EC" id="2.7.11.1"/>
    </reaction>
</comment>
<dbReference type="SMART" id="SM00220">
    <property type="entry name" value="S_TKc"/>
    <property type="match status" value="1"/>
</dbReference>
<dbReference type="SUPFAM" id="SSF56112">
    <property type="entry name" value="Protein kinase-like (PK-like)"/>
    <property type="match status" value="1"/>
</dbReference>
<dbReference type="ExpressionAtlas" id="A0A2K3E7B5">
    <property type="expression patterns" value="baseline"/>
</dbReference>
<keyword evidence="12" id="KW-1185">Reference proteome</keyword>
<dbReference type="InterPro" id="IPR000719">
    <property type="entry name" value="Prot_kinase_dom"/>
</dbReference>
<dbReference type="InterPro" id="IPR008271">
    <property type="entry name" value="Ser/Thr_kinase_AS"/>
</dbReference>
<dbReference type="Pfam" id="PF00069">
    <property type="entry name" value="Pkinase"/>
    <property type="match status" value="1"/>
</dbReference>
<dbReference type="Gene3D" id="3.10.20.90">
    <property type="entry name" value="Phosphatidylinositol 3-kinase Catalytic Subunit, Chain A, domain 1"/>
    <property type="match status" value="1"/>
</dbReference>
<keyword evidence="4" id="KW-0547">Nucleotide-binding</keyword>
<dbReference type="FunCoup" id="A0A2K3E7B5">
    <property type="interactions" value="1126"/>
</dbReference>
<feature type="compositionally biased region" description="Low complexity" evidence="9">
    <location>
        <begin position="661"/>
        <end position="670"/>
    </location>
</feature>
<dbReference type="InterPro" id="IPR050588">
    <property type="entry name" value="WNK_Ser-Thr_kinase"/>
</dbReference>
<feature type="region of interest" description="Disordered" evidence="9">
    <location>
        <begin position="765"/>
        <end position="796"/>
    </location>
</feature>
<dbReference type="STRING" id="3055.A0A2K3E7B5"/>
<evidence type="ECO:0000256" key="1">
    <source>
        <dbReference type="ARBA" id="ARBA00012513"/>
    </source>
</evidence>
<evidence type="ECO:0000256" key="6">
    <source>
        <dbReference type="ARBA" id="ARBA00022840"/>
    </source>
</evidence>
<keyword evidence="3" id="KW-0808">Transferase</keyword>
<dbReference type="FunFam" id="1.10.510.10:FF:001565">
    <property type="entry name" value="WNK protein kinase"/>
    <property type="match status" value="1"/>
</dbReference>
<evidence type="ECO:0000256" key="4">
    <source>
        <dbReference type="ARBA" id="ARBA00022741"/>
    </source>
</evidence>
<dbReference type="PROSITE" id="PS50011">
    <property type="entry name" value="PROTEIN_KINASE_DOM"/>
    <property type="match status" value="1"/>
</dbReference>
<feature type="region of interest" description="Disordered" evidence="9">
    <location>
        <begin position="300"/>
        <end position="398"/>
    </location>
</feature>
<name>A0A2K3E7B5_CHLRE</name>
<evidence type="ECO:0000256" key="3">
    <source>
        <dbReference type="ARBA" id="ARBA00022679"/>
    </source>
</evidence>
<proteinExistence type="predicted"/>
<dbReference type="GeneID" id="5715551"/>
<evidence type="ECO:0000313" key="11">
    <source>
        <dbReference type="EMBL" id="PNW88681.1"/>
    </source>
</evidence>
<feature type="region of interest" description="Disordered" evidence="9">
    <location>
        <begin position="417"/>
        <end position="436"/>
    </location>
</feature>
<feature type="domain" description="Protein kinase" evidence="10">
    <location>
        <begin position="20"/>
        <end position="279"/>
    </location>
</feature>
<evidence type="ECO:0000256" key="9">
    <source>
        <dbReference type="SAM" id="MobiDB-lite"/>
    </source>
</evidence>
<dbReference type="GO" id="GO:0005737">
    <property type="term" value="C:cytoplasm"/>
    <property type="evidence" value="ECO:0000318"/>
    <property type="project" value="GO_Central"/>
</dbReference>
<dbReference type="Gramene" id="PNW88681">
    <property type="protein sequence ID" value="PNW88681"/>
    <property type="gene ID" value="CHLRE_01g040200v5"/>
</dbReference>
<dbReference type="GO" id="GO:0035556">
    <property type="term" value="P:intracellular signal transduction"/>
    <property type="evidence" value="ECO:0000318"/>
    <property type="project" value="GO_Central"/>
</dbReference>
<dbReference type="CDD" id="cd13983">
    <property type="entry name" value="STKc_WNK"/>
    <property type="match status" value="1"/>
</dbReference>
<evidence type="ECO:0000256" key="7">
    <source>
        <dbReference type="ARBA" id="ARBA00047899"/>
    </source>
</evidence>
<dbReference type="PROSITE" id="PS00108">
    <property type="entry name" value="PROTEIN_KINASE_ST"/>
    <property type="match status" value="1"/>
</dbReference>
<evidence type="ECO:0000313" key="12">
    <source>
        <dbReference type="Proteomes" id="UP000006906"/>
    </source>
</evidence>
<dbReference type="EC" id="2.7.11.1" evidence="1"/>
<protein>
    <recommendedName>
        <fullName evidence="1">non-specific serine/threonine protein kinase</fullName>
        <ecNumber evidence="1">2.7.11.1</ecNumber>
    </recommendedName>
</protein>
<dbReference type="Pfam" id="PF12202">
    <property type="entry name" value="OSR1_C"/>
    <property type="match status" value="1"/>
</dbReference>
<reference evidence="11 12" key="1">
    <citation type="journal article" date="2007" name="Science">
        <title>The Chlamydomonas genome reveals the evolution of key animal and plant functions.</title>
        <authorList>
            <person name="Merchant S.S."/>
            <person name="Prochnik S.E."/>
            <person name="Vallon O."/>
            <person name="Harris E.H."/>
            <person name="Karpowicz S.J."/>
            <person name="Witman G.B."/>
            <person name="Terry A."/>
            <person name="Salamov A."/>
            <person name="Fritz-Laylin L.K."/>
            <person name="Marechal-Drouard L."/>
            <person name="Marshall W.F."/>
            <person name="Qu L.H."/>
            <person name="Nelson D.R."/>
            <person name="Sanderfoot A.A."/>
            <person name="Spalding M.H."/>
            <person name="Kapitonov V.V."/>
            <person name="Ren Q."/>
            <person name="Ferris P."/>
            <person name="Lindquist E."/>
            <person name="Shapiro H."/>
            <person name="Lucas S.M."/>
            <person name="Grimwood J."/>
            <person name="Schmutz J."/>
            <person name="Cardol P."/>
            <person name="Cerutti H."/>
            <person name="Chanfreau G."/>
            <person name="Chen C.L."/>
            <person name="Cognat V."/>
            <person name="Croft M.T."/>
            <person name="Dent R."/>
            <person name="Dutcher S."/>
            <person name="Fernandez E."/>
            <person name="Fukuzawa H."/>
            <person name="Gonzalez-Ballester D."/>
            <person name="Gonzalez-Halphen D."/>
            <person name="Hallmann A."/>
            <person name="Hanikenne M."/>
            <person name="Hippler M."/>
            <person name="Inwood W."/>
            <person name="Jabbari K."/>
            <person name="Kalanon M."/>
            <person name="Kuras R."/>
            <person name="Lefebvre P.A."/>
            <person name="Lemaire S.D."/>
            <person name="Lobanov A.V."/>
            <person name="Lohr M."/>
            <person name="Manuell A."/>
            <person name="Meier I."/>
            <person name="Mets L."/>
            <person name="Mittag M."/>
            <person name="Mittelmeier T."/>
            <person name="Moroney J.V."/>
            <person name="Moseley J."/>
            <person name="Napoli C."/>
            <person name="Nedelcu A.M."/>
            <person name="Niyogi K."/>
            <person name="Novoselov S.V."/>
            <person name="Paulsen I.T."/>
            <person name="Pazour G."/>
            <person name="Purton S."/>
            <person name="Ral J.P."/>
            <person name="Riano-Pachon D.M."/>
            <person name="Riekhof W."/>
            <person name="Rymarquis L."/>
            <person name="Schroda M."/>
            <person name="Stern D."/>
            <person name="Umen J."/>
            <person name="Willows R."/>
            <person name="Wilson N."/>
            <person name="Zimmer S.L."/>
            <person name="Allmer J."/>
            <person name="Balk J."/>
            <person name="Bisova K."/>
            <person name="Chen C.J."/>
            <person name="Elias M."/>
            <person name="Gendler K."/>
            <person name="Hauser C."/>
            <person name="Lamb M.R."/>
            <person name="Ledford H."/>
            <person name="Long J.C."/>
            <person name="Minagawa J."/>
            <person name="Page M.D."/>
            <person name="Pan J."/>
            <person name="Pootakham W."/>
            <person name="Roje S."/>
            <person name="Rose A."/>
            <person name="Stahlberg E."/>
            <person name="Terauchi A.M."/>
            <person name="Yang P."/>
            <person name="Ball S."/>
            <person name="Bowler C."/>
            <person name="Dieckmann C.L."/>
            <person name="Gladyshev V.N."/>
            <person name="Green P."/>
            <person name="Jorgensen R."/>
            <person name="Mayfield S."/>
            <person name="Mueller-Roeber B."/>
            <person name="Rajamani S."/>
            <person name="Sayre R.T."/>
            <person name="Brokstein P."/>
            <person name="Dubchak I."/>
            <person name="Goodstein D."/>
            <person name="Hornick L."/>
            <person name="Huang Y.W."/>
            <person name="Jhaveri J."/>
            <person name="Luo Y."/>
            <person name="Martinez D."/>
            <person name="Ngau W.C."/>
            <person name="Otillar B."/>
            <person name="Poliakov A."/>
            <person name="Porter A."/>
            <person name="Szajkowski L."/>
            <person name="Werner G."/>
            <person name="Zhou K."/>
            <person name="Grigoriev I.V."/>
            <person name="Rokhsar D.S."/>
            <person name="Grossman A.R."/>
        </authorList>
    </citation>
    <scope>NUCLEOTIDE SEQUENCE [LARGE SCALE GENOMIC DNA]</scope>
    <source>
        <strain evidence="12">CC-503</strain>
    </source>
</reference>
<dbReference type="Gene3D" id="3.30.200.20">
    <property type="entry name" value="Phosphorylase Kinase, domain 1"/>
    <property type="match status" value="1"/>
</dbReference>
<evidence type="ECO:0000256" key="8">
    <source>
        <dbReference type="ARBA" id="ARBA00048679"/>
    </source>
</evidence>
<gene>
    <name evidence="11" type="ORF">CHLRE_01g040200v5</name>
</gene>
<dbReference type="InterPro" id="IPR024678">
    <property type="entry name" value="Kinase_OSR1/WNK_CCT"/>
</dbReference>
<feature type="compositionally biased region" description="Polar residues" evidence="9">
    <location>
        <begin position="783"/>
        <end position="796"/>
    </location>
</feature>
<dbReference type="RefSeq" id="XP_042928695.1">
    <property type="nucleotide sequence ID" value="XM_043058781.1"/>
</dbReference>
<sequence length="796" mass="83025">MEGEGLQPVEIYSTGTTTYSRYDVVLGRGAFKTVFRAFDEEEGIEVAWNQIKVNDLASSPAERERLWAEIRVLKQLKHKNIMTFYDSWLDNKNNTVNFITELFTSGTLRQYRKKHKHIDEQVLKRWAWQILQGLVYLHGHNPPIIHRDLKCDNIFVNGTSGVIKIGDLGLVTLCRGFTAPQSVLGTPEFMAPELYEEKYDEKVDVYSFGMCLLELATMEYPYSECKNAAQIYKKVTQGIHPGGLSKVEGQNLREFIQVCIQHDPNQRPEARQLLKHPFFESIRAQLSCGGMDRVPVDRTVGTADEATPVGNVTPEVGSDEEQPAARPAVGSSPQAAAAAAAGNGQVTRAGSFADGGEAEAPMRAPSPGLPMARAPSPGLPSGGPMRAPSPGLQGMPSDAAAAAAAAAAAGQHHLIPTPEYLPHGVPLPESASQQDLRSPHLQELLIGAHNGGSLANLQGVGSGGGSSMAPQGSVASAYSAGTAGQAGDGLQGELSTSALAAAEGDTGGHGDGNCEEELGSMVWPREINLHCKQVEESKLSFQLRFTEPAGHCKTIEFQFDMGEDTAECIANEMMEDLSLSAVEAQDIAAKIREEISRNGGLRSPGGSSSVAAAAVAALSPDAVPAPPAAAVAAPPPLPPLAPSYAAAVSTPAAASPPLPPSSSGRLSDPSGKPPLPSQPPPVSQPAAPAQPALPVQPAASAEMRRSSTTGLANGGAARSTGAGMGAGVATKSGYHTPAGEEGGSVGGSSLKGVSIHELIAAMRAAQDEVAAEAAAQQQHGLPRQTSLPSTHPNGTH</sequence>